<reference evidence="1 2" key="1">
    <citation type="submission" date="2015-01" db="EMBL/GenBank/DDBJ databases">
        <title>Evolution of Trichinella species and genotypes.</title>
        <authorList>
            <person name="Korhonen P.K."/>
            <person name="Edoardo P."/>
            <person name="Giuseppe L.R."/>
            <person name="Gasser R.B."/>
        </authorList>
    </citation>
    <scope>NUCLEOTIDE SEQUENCE [LARGE SCALE GENOMIC DNA]</scope>
    <source>
        <strain evidence="1">ISS37</strain>
    </source>
</reference>
<dbReference type="EMBL" id="JYDL01000022">
    <property type="protein sequence ID" value="KRX23671.1"/>
    <property type="molecule type" value="Genomic_DNA"/>
</dbReference>
<dbReference type="AlphaFoldDB" id="A0A0V0SAE7"/>
<dbReference type="Proteomes" id="UP000054630">
    <property type="component" value="Unassembled WGS sequence"/>
</dbReference>
<protein>
    <submittedName>
        <fullName evidence="1">Uncharacterized protein</fullName>
    </submittedName>
</protein>
<organism evidence="1 2">
    <name type="scientific">Trichinella nelsoni</name>
    <dbReference type="NCBI Taxonomy" id="6336"/>
    <lineage>
        <taxon>Eukaryota</taxon>
        <taxon>Metazoa</taxon>
        <taxon>Ecdysozoa</taxon>
        <taxon>Nematoda</taxon>
        <taxon>Enoplea</taxon>
        <taxon>Dorylaimia</taxon>
        <taxon>Trichinellida</taxon>
        <taxon>Trichinellidae</taxon>
        <taxon>Trichinella</taxon>
    </lineage>
</organism>
<comment type="caution">
    <text evidence="1">The sequence shown here is derived from an EMBL/GenBank/DDBJ whole genome shotgun (WGS) entry which is preliminary data.</text>
</comment>
<evidence type="ECO:0000313" key="2">
    <source>
        <dbReference type="Proteomes" id="UP000054630"/>
    </source>
</evidence>
<proteinExistence type="predicted"/>
<gene>
    <name evidence="1" type="ORF">T07_7445</name>
</gene>
<keyword evidence="2" id="KW-1185">Reference proteome</keyword>
<evidence type="ECO:0000313" key="1">
    <source>
        <dbReference type="EMBL" id="KRX23671.1"/>
    </source>
</evidence>
<sequence length="104" mass="12218">MKIPATLNVEEELIPRLDRISLPAAIRCFLDKRKARATHEGRLMSKVSHKFLAQLCLELYVAKEENFCQCFHQLNTDEVIIDPWFHVCRIRWDHRITHHKAAVG</sequence>
<accession>A0A0V0SAE7</accession>
<name>A0A0V0SAE7_9BILA</name>